<dbReference type="Gene3D" id="2.60.40.1180">
    <property type="entry name" value="Golgi alpha-mannosidase II"/>
    <property type="match status" value="1"/>
</dbReference>
<dbReference type="Pfam" id="PF01055">
    <property type="entry name" value="Glyco_hydro_31_2nd"/>
    <property type="match status" value="1"/>
</dbReference>
<evidence type="ECO:0000256" key="1">
    <source>
        <dbReference type="ARBA" id="ARBA00007806"/>
    </source>
</evidence>
<evidence type="ECO:0000256" key="2">
    <source>
        <dbReference type="RuleBase" id="RU361185"/>
    </source>
</evidence>
<reference evidence="6" key="1">
    <citation type="submission" date="2025-08" db="UniProtKB">
        <authorList>
            <consortium name="RefSeq"/>
        </authorList>
    </citation>
    <scope>IDENTIFICATION</scope>
</reference>
<dbReference type="InterPro" id="IPR000322">
    <property type="entry name" value="Glyco_hydro_31_TIM"/>
</dbReference>
<dbReference type="PANTHER" id="PTHR22762">
    <property type="entry name" value="ALPHA-GLUCOSIDASE"/>
    <property type="match status" value="1"/>
</dbReference>
<evidence type="ECO:0000313" key="6">
    <source>
        <dbReference type="RefSeq" id="XP_014679804.1"/>
    </source>
</evidence>
<evidence type="ECO:0000259" key="4">
    <source>
        <dbReference type="Pfam" id="PF21365"/>
    </source>
</evidence>
<dbReference type="Proteomes" id="UP000695022">
    <property type="component" value="Unplaced"/>
</dbReference>
<keyword evidence="5" id="KW-1185">Reference proteome</keyword>
<organism evidence="5 6">
    <name type="scientific">Priapulus caudatus</name>
    <name type="common">Priapulid worm</name>
    <dbReference type="NCBI Taxonomy" id="37621"/>
    <lineage>
        <taxon>Eukaryota</taxon>
        <taxon>Metazoa</taxon>
        <taxon>Ecdysozoa</taxon>
        <taxon>Scalidophora</taxon>
        <taxon>Priapulida</taxon>
        <taxon>Priapulimorpha</taxon>
        <taxon>Priapulimorphida</taxon>
        <taxon>Priapulidae</taxon>
        <taxon>Priapulus</taxon>
    </lineage>
</organism>
<feature type="domain" description="Glycoside hydrolase family 31 TIM barrel" evidence="3">
    <location>
        <begin position="1"/>
        <end position="81"/>
    </location>
</feature>
<dbReference type="SUPFAM" id="SSF51011">
    <property type="entry name" value="Glycosyl hydrolase domain"/>
    <property type="match status" value="1"/>
</dbReference>
<evidence type="ECO:0000259" key="3">
    <source>
        <dbReference type="Pfam" id="PF01055"/>
    </source>
</evidence>
<dbReference type="SUPFAM" id="SSF51445">
    <property type="entry name" value="(Trans)glycosidases"/>
    <property type="match status" value="1"/>
</dbReference>
<keyword evidence="2" id="KW-0326">Glycosidase</keyword>
<accession>A0ABM1F5T3</accession>
<protein>
    <submittedName>
        <fullName evidence="6">Maltase-glucoamylase, intestinal-like</fullName>
    </submittedName>
</protein>
<dbReference type="InterPro" id="IPR013780">
    <property type="entry name" value="Glyco_hydro_b"/>
</dbReference>
<dbReference type="InterPro" id="IPR017853">
    <property type="entry name" value="GH"/>
</dbReference>
<sequence length="262" mass="29867">MEYNMFGIPYVGADICGFFGNADAQMCRRWQQLGAFYPFSRNHNAENNVPQDPATWGEEVARDAAHWLRVRYDLLPYLYTLFHRAHAHGETVFRPMFFEWPTDQETWGVDEQFLWGDSILIAPVLNPPPFLIRVEEAGKIAFRVFPSSGSIYESHAKGTFFWDDGVSIDTYENGHYFEAFTFYKKSKFTLTVSHSDPDAAAATLPVIDTLIVHAVMGGQPKYVLVNGVARDDVTITWTEFTETVRVDGLAAPIHEHLTVEFR</sequence>
<proteinExistence type="inferred from homology"/>
<dbReference type="GeneID" id="106819722"/>
<dbReference type="Pfam" id="PF21365">
    <property type="entry name" value="Glyco_hydro_31_3rd"/>
    <property type="match status" value="1"/>
</dbReference>
<keyword evidence="2" id="KW-0378">Hydrolase</keyword>
<gene>
    <name evidence="6" type="primary">LOC106819722</name>
</gene>
<evidence type="ECO:0000313" key="5">
    <source>
        <dbReference type="Proteomes" id="UP000695022"/>
    </source>
</evidence>
<name>A0ABM1F5T3_PRICU</name>
<comment type="similarity">
    <text evidence="1 2">Belongs to the glycosyl hydrolase 31 family.</text>
</comment>
<dbReference type="RefSeq" id="XP_014679804.1">
    <property type="nucleotide sequence ID" value="XM_014824318.1"/>
</dbReference>
<dbReference type="PANTHER" id="PTHR22762:SF133">
    <property type="entry name" value="P-TYPE DOMAIN-CONTAINING PROTEIN"/>
    <property type="match status" value="1"/>
</dbReference>
<feature type="domain" description="Glycosyl hydrolase family 31 C-terminal" evidence="4">
    <location>
        <begin position="89"/>
        <end position="127"/>
    </location>
</feature>
<dbReference type="Gene3D" id="3.20.20.80">
    <property type="entry name" value="Glycosidases"/>
    <property type="match status" value="1"/>
</dbReference>
<dbReference type="InterPro" id="IPR048395">
    <property type="entry name" value="Glyco_hydro_31_C"/>
</dbReference>